<keyword evidence="1" id="KW-0732">Signal</keyword>
<comment type="caution">
    <text evidence="2">The sequence shown here is derived from an EMBL/GenBank/DDBJ whole genome shotgun (WGS) entry which is preliminary data.</text>
</comment>
<name>T0KGZ6_COLGC</name>
<evidence type="ECO:0000313" key="3">
    <source>
        <dbReference type="Proteomes" id="UP000015530"/>
    </source>
</evidence>
<sequence>MQLIRVIIALGALAAPILAAPIDSKADVKPRWFDLSPSIASFGDEGPVEDADAGASDEAAKARRRWFDLSPSIASFGDEGPVEDSESGEAITDFLKRRESHKPQHVKTDWMDLNATVLCCRGKLAA</sequence>
<evidence type="ECO:0000256" key="1">
    <source>
        <dbReference type="SAM" id="SignalP"/>
    </source>
</evidence>
<feature type="chain" id="PRO_5004579017" evidence="1">
    <location>
        <begin position="20"/>
        <end position="126"/>
    </location>
</feature>
<dbReference type="HOGENOM" id="CLU_1981474_0_0_1"/>
<dbReference type="eggNOG" id="ENOG502TM1H">
    <property type="taxonomic scope" value="Eukaryota"/>
</dbReference>
<reference evidence="3" key="1">
    <citation type="journal article" date="2013" name="Mol. Plant Microbe Interact.">
        <title>Global aspects of pacC regulation of pathogenicity genes in Colletotrichum gloeosporioides as revealed by transcriptome analysis.</title>
        <authorList>
            <person name="Alkan N."/>
            <person name="Meng X."/>
            <person name="Friedlander G."/>
            <person name="Reuveni E."/>
            <person name="Sukno S."/>
            <person name="Sherman A."/>
            <person name="Thon M."/>
            <person name="Fluhr R."/>
            <person name="Prusky D."/>
        </authorList>
    </citation>
    <scope>NUCLEOTIDE SEQUENCE [LARGE SCALE GENOMIC DNA]</scope>
    <source>
        <strain evidence="3">Cg-14</strain>
    </source>
</reference>
<evidence type="ECO:0000313" key="2">
    <source>
        <dbReference type="EMBL" id="EQB52208.1"/>
    </source>
</evidence>
<dbReference type="AlphaFoldDB" id="T0KGZ6"/>
<accession>T0KGZ6</accession>
<organism evidence="2 3">
    <name type="scientific">Colletotrichum gloeosporioides (strain Cg-14)</name>
    <name type="common">Anthracnose fungus</name>
    <name type="synonym">Glomerella cingulata</name>
    <dbReference type="NCBI Taxonomy" id="1237896"/>
    <lineage>
        <taxon>Eukaryota</taxon>
        <taxon>Fungi</taxon>
        <taxon>Dikarya</taxon>
        <taxon>Ascomycota</taxon>
        <taxon>Pezizomycotina</taxon>
        <taxon>Sordariomycetes</taxon>
        <taxon>Hypocreomycetidae</taxon>
        <taxon>Glomerellales</taxon>
        <taxon>Glomerellaceae</taxon>
        <taxon>Colletotrichum</taxon>
        <taxon>Colletotrichum gloeosporioides species complex</taxon>
    </lineage>
</organism>
<feature type="signal peptide" evidence="1">
    <location>
        <begin position="1"/>
        <end position="19"/>
    </location>
</feature>
<dbReference type="OrthoDB" id="4850576at2759"/>
<protein>
    <submittedName>
        <fullName evidence="2">Uncharacterized protein</fullName>
    </submittedName>
</protein>
<dbReference type="EMBL" id="AMYD01001637">
    <property type="protein sequence ID" value="EQB52208.1"/>
    <property type="molecule type" value="Genomic_DNA"/>
</dbReference>
<gene>
    <name evidence="2" type="ORF">CGLO_08178</name>
</gene>
<proteinExistence type="predicted"/>
<dbReference type="Proteomes" id="UP000015530">
    <property type="component" value="Unassembled WGS sequence"/>
</dbReference>